<gene>
    <name evidence="14" type="ORF">ABMA28_011171</name>
</gene>
<sequence length="752" mass="87056">MKLLILLATCFSNCCVSLCQENLHNLFEEINKNVLKFNSIAADIAWESSVNPGNPDLQINSANYQKTWLQWQQATCERLAALHNRHLLDSTQRRQTYLLCRGPKFSLREAREITSLYDQLQSLYSDVTVCIPTQQNITDKNTQAESAILDYLSTVKKLLKLTDGVAIAAKVAVDTGLEKEGLCLNGEDDFEKMVKAANNEEVLRWLWTVWREKVGGNMKRPYRRLVDLENRGARRSGYTDIGAHWRDELEMPNLRKLCRKLYHEIRPLYTLLHGIVRFYLRRHYGDVVPKNGPIPAHLLGNLWSQDWEKLIDFITPQEVNVDESLKNLNWTVNHMVKRVEDFYQSLGLPAMTDTFWRKSVFAKKNNNTRCHGTAADMFKHGDYRLLYCSGTTFEDFYVLHHEFGHIQYYMAYEKQPALFRQANAALHESIGDAIMLGVMTPQHLHRLGLVNDSILYINSSGSFYKRADPEVETKHYRKNIELTQTNEDFDDAVHKLENEIHGIIDNSKTNEDGHVLVNQFTLRQQNEESRTKDDRIIEEINETPFFKTKEGVNMDGNFDTLENDLTTDEILLLKHALNKVPQIPFALVIDEYRWEYFEGSIDKGDINKEFWDLTLELQGIAPPEARSEEYFDVGAKFHVPDNTPYIRYFLSSFIQHQIFEALCRAAVFGRRDLHADIPDTISLNRCDIYGSKAAGKLLKDIMSRGNSQHWQEILQSTTGNTEITAAALKRYYRPLYDVLARIVRRNKIPLGW</sequence>
<feature type="binding site" evidence="10">
    <location>
        <position position="405"/>
    </location>
    <ligand>
        <name>Zn(2+)</name>
        <dbReference type="ChEBI" id="CHEBI:29105"/>
        <label>2</label>
        <note>catalytic</note>
    </ligand>
</feature>
<feature type="binding site" evidence="8">
    <location>
        <position position="405"/>
    </location>
    <ligand>
        <name>Zn(2+)</name>
        <dbReference type="ChEBI" id="CHEBI:29105"/>
        <label>1</label>
        <note>catalytic</note>
    </ligand>
</feature>
<dbReference type="Proteomes" id="UP001549921">
    <property type="component" value="Unassembled WGS sequence"/>
</dbReference>
<dbReference type="SUPFAM" id="SSF55486">
    <property type="entry name" value="Metalloproteases ('zincins'), catalytic domain"/>
    <property type="match status" value="2"/>
</dbReference>
<dbReference type="PANTHER" id="PTHR10514:SF27">
    <property type="entry name" value="ANGIOTENSIN-CONVERTING ENZYME"/>
    <property type="match status" value="1"/>
</dbReference>
<keyword evidence="12" id="KW-0378">Hydrolase</keyword>
<dbReference type="GO" id="GO:0006508">
    <property type="term" value="P:proteolysis"/>
    <property type="evidence" value="ECO:0007669"/>
    <property type="project" value="UniProtKB-KW"/>
</dbReference>
<feature type="disulfide bond" evidence="9">
    <location>
        <begin position="663"/>
        <end position="686"/>
    </location>
</feature>
<organism evidence="14 15">
    <name type="scientific">Loxostege sticticalis</name>
    <name type="common">Beet webworm moth</name>
    <dbReference type="NCBI Taxonomy" id="481309"/>
    <lineage>
        <taxon>Eukaryota</taxon>
        <taxon>Metazoa</taxon>
        <taxon>Ecdysozoa</taxon>
        <taxon>Arthropoda</taxon>
        <taxon>Hexapoda</taxon>
        <taxon>Insecta</taxon>
        <taxon>Pterygota</taxon>
        <taxon>Neoptera</taxon>
        <taxon>Endopterygota</taxon>
        <taxon>Lepidoptera</taxon>
        <taxon>Glossata</taxon>
        <taxon>Ditrysia</taxon>
        <taxon>Pyraloidea</taxon>
        <taxon>Crambidae</taxon>
        <taxon>Pyraustinae</taxon>
        <taxon>Loxostege</taxon>
    </lineage>
</organism>
<dbReference type="GO" id="GO:0046872">
    <property type="term" value="F:metal ion binding"/>
    <property type="evidence" value="ECO:0007669"/>
    <property type="project" value="UniProtKB-KW"/>
</dbReference>
<evidence type="ECO:0000256" key="5">
    <source>
        <dbReference type="PIRSR" id="PIRSR601548-1"/>
    </source>
</evidence>
<feature type="disulfide bond" evidence="9 11">
    <location>
        <begin position="370"/>
        <end position="388"/>
    </location>
</feature>
<accession>A0ABD0S6I7</accession>
<comment type="caution">
    <text evidence="14">The sequence shown here is derived from an EMBL/GenBank/DDBJ whole genome shotgun (WGS) entry which is preliminary data.</text>
</comment>
<feature type="active site" description="Proton acceptor 2" evidence="6">
    <location>
        <position position="402"/>
    </location>
</feature>
<feature type="active site" description="Proton acceptor 1" evidence="5">
    <location>
        <position position="402"/>
    </location>
</feature>
<evidence type="ECO:0000256" key="8">
    <source>
        <dbReference type="PIRSR" id="PIRSR601548-3"/>
    </source>
</evidence>
<evidence type="ECO:0000256" key="13">
    <source>
        <dbReference type="SAM" id="SignalP"/>
    </source>
</evidence>
<keyword evidence="8 12" id="KW-0479">Metal-binding</keyword>
<feature type="signal peptide" evidence="13">
    <location>
        <begin position="1"/>
        <end position="19"/>
    </location>
</feature>
<evidence type="ECO:0000313" key="15">
    <source>
        <dbReference type="Proteomes" id="UP001549921"/>
    </source>
</evidence>
<feature type="binding site" evidence="10">
    <location>
        <position position="401"/>
    </location>
    <ligand>
        <name>Zn(2+)</name>
        <dbReference type="ChEBI" id="CHEBI:29105"/>
        <label>2</label>
        <note>catalytic</note>
    </ligand>
</feature>
<dbReference type="PANTHER" id="PTHR10514">
    <property type="entry name" value="ANGIOTENSIN-CONVERTING ENZYME"/>
    <property type="match status" value="1"/>
</dbReference>
<evidence type="ECO:0000256" key="11">
    <source>
        <dbReference type="PROSITE-ProRule" id="PRU01355"/>
    </source>
</evidence>
<evidence type="ECO:0000313" key="14">
    <source>
        <dbReference type="EMBL" id="KAL0809647.1"/>
    </source>
</evidence>
<dbReference type="EC" id="3.4.-.-" evidence="12"/>
<feature type="binding site" evidence="10">
    <location>
        <position position="428"/>
    </location>
    <ligand>
        <name>Zn(2+)</name>
        <dbReference type="ChEBI" id="CHEBI:29105"/>
        <label>2</label>
        <note>catalytic</note>
    </ligand>
</feature>
<keyword evidence="12" id="KW-0121">Carboxypeptidase</keyword>
<protein>
    <recommendedName>
        <fullName evidence="12">Angiotensin-converting enzyme</fullName>
        <ecNumber evidence="12">3.4.-.-</ecNumber>
    </recommendedName>
</protein>
<keyword evidence="3 9" id="KW-1015">Disulfide bond</keyword>
<feature type="binding site" evidence="8">
    <location>
        <position position="401"/>
    </location>
    <ligand>
        <name>Zn(2+)</name>
        <dbReference type="ChEBI" id="CHEBI:29105"/>
        <label>1</label>
        <note>catalytic</note>
    </ligand>
</feature>
<reference evidence="14 15" key="1">
    <citation type="submission" date="2024-06" db="EMBL/GenBank/DDBJ databases">
        <title>A chromosome-level genome assembly of beet webworm, Loxostege sticticalis.</title>
        <authorList>
            <person name="Zhang Y."/>
        </authorList>
    </citation>
    <scope>NUCLEOTIDE SEQUENCE [LARGE SCALE GENOMIC DNA]</scope>
    <source>
        <strain evidence="14">AQ028</strain>
        <tissue evidence="14">Male pupae</tissue>
    </source>
</reference>
<dbReference type="Gene3D" id="1.10.1370.30">
    <property type="match status" value="1"/>
</dbReference>
<evidence type="ECO:0000256" key="1">
    <source>
        <dbReference type="ARBA" id="ARBA00008139"/>
    </source>
</evidence>
<dbReference type="CDD" id="cd06461">
    <property type="entry name" value="M2_ACE"/>
    <property type="match status" value="1"/>
</dbReference>
<evidence type="ECO:0000256" key="4">
    <source>
        <dbReference type="ARBA" id="ARBA00023180"/>
    </source>
</evidence>
<dbReference type="InterPro" id="IPR001548">
    <property type="entry name" value="Peptidase_M2"/>
</dbReference>
<keyword evidence="4 12" id="KW-0325">Glycoprotein</keyword>
<name>A0ABD0S6I7_LOXSC</name>
<dbReference type="GO" id="GO:0008237">
    <property type="term" value="F:metallopeptidase activity"/>
    <property type="evidence" value="ECO:0007669"/>
    <property type="project" value="UniProtKB-KW"/>
</dbReference>
<dbReference type="PROSITE" id="PS52011">
    <property type="entry name" value="PEPTIDASE_M2"/>
    <property type="match status" value="1"/>
</dbReference>
<feature type="binding site" evidence="7">
    <location>
        <position position="647"/>
    </location>
    <ligand>
        <name>chloride</name>
        <dbReference type="ChEBI" id="CHEBI:17996"/>
        <label>1</label>
    </ligand>
</feature>
<feature type="active site" description="Proton donor 2" evidence="6">
    <location>
        <position position="638"/>
    </location>
</feature>
<feature type="active site" description="Proton donor 1" evidence="5">
    <location>
        <position position="638"/>
    </location>
</feature>
<evidence type="ECO:0000256" key="6">
    <source>
        <dbReference type="PIRSR" id="PIRSR601548-11"/>
    </source>
</evidence>
<dbReference type="GO" id="GO:0004180">
    <property type="term" value="F:carboxypeptidase activity"/>
    <property type="evidence" value="ECO:0007669"/>
    <property type="project" value="UniProtKB-KW"/>
</dbReference>
<evidence type="ECO:0000256" key="9">
    <source>
        <dbReference type="PIRSR" id="PIRSR601548-4"/>
    </source>
</evidence>
<keyword evidence="2 13" id="KW-0732">Signal</keyword>
<keyword evidence="12" id="KW-0645">Protease</keyword>
<keyword evidence="8 12" id="KW-0862">Zinc</keyword>
<proteinExistence type="inferred from homology"/>
<dbReference type="Pfam" id="PF01401">
    <property type="entry name" value="Peptidase_M2"/>
    <property type="match status" value="2"/>
</dbReference>
<dbReference type="AlphaFoldDB" id="A0ABD0S6I7"/>
<feature type="chain" id="PRO_5044794979" description="Angiotensin-converting enzyme" evidence="13">
    <location>
        <begin position="20"/>
        <end position="752"/>
    </location>
</feature>
<evidence type="ECO:0000256" key="10">
    <source>
        <dbReference type="PIRSR" id="PIRSR601548-8"/>
    </source>
</evidence>
<evidence type="ECO:0000256" key="3">
    <source>
        <dbReference type="ARBA" id="ARBA00023157"/>
    </source>
</evidence>
<comment type="caution">
    <text evidence="11">Lacks conserved residue(s) required for the propagation of feature annotation.</text>
</comment>
<dbReference type="PRINTS" id="PR00791">
    <property type="entry name" value="PEPDIPTASEA"/>
</dbReference>
<evidence type="ECO:0000256" key="7">
    <source>
        <dbReference type="PIRSR" id="PIRSR601548-2"/>
    </source>
</evidence>
<comment type="cofactor">
    <cofactor evidence="12">
        <name>Zn(2+)</name>
        <dbReference type="ChEBI" id="CHEBI:29105"/>
    </cofactor>
    <text evidence="12">Binds 2 Zn(2+) ions per subunit.</text>
</comment>
<feature type="binding site" evidence="8">
    <location>
        <position position="428"/>
    </location>
    <ligand>
        <name>Zn(2+)</name>
        <dbReference type="ChEBI" id="CHEBI:29105"/>
        <label>1</label>
        <note>catalytic</note>
    </ligand>
</feature>
<dbReference type="EMBL" id="JBEDNZ010000028">
    <property type="protein sequence ID" value="KAL0809647.1"/>
    <property type="molecule type" value="Genomic_DNA"/>
</dbReference>
<keyword evidence="12" id="KW-0482">Metalloprotease</keyword>
<comment type="similarity">
    <text evidence="1 11 12">Belongs to the peptidase M2 family.</text>
</comment>
<evidence type="ECO:0000256" key="12">
    <source>
        <dbReference type="RuleBase" id="RU361144"/>
    </source>
</evidence>
<evidence type="ECO:0000256" key="2">
    <source>
        <dbReference type="ARBA" id="ARBA00022729"/>
    </source>
</evidence>